<comment type="caution">
    <text evidence="4">The sequence shown here is derived from an EMBL/GenBank/DDBJ whole genome shotgun (WGS) entry which is preliminary data.</text>
</comment>
<feature type="domain" description="Carbohydrate kinase PfkB" evidence="3">
    <location>
        <begin position="5"/>
        <end position="284"/>
    </location>
</feature>
<dbReference type="PANTHER" id="PTHR10584:SF166">
    <property type="entry name" value="RIBOKINASE"/>
    <property type="match status" value="1"/>
</dbReference>
<keyword evidence="1" id="KW-0808">Transferase</keyword>
<dbReference type="Pfam" id="PF00294">
    <property type="entry name" value="PfkB"/>
    <property type="match status" value="1"/>
</dbReference>
<reference evidence="4 5" key="1">
    <citation type="submission" date="2022-06" db="EMBL/GenBank/DDBJ databases">
        <authorList>
            <person name="So Y."/>
        </authorList>
    </citation>
    <scope>NUCLEOTIDE SEQUENCE [LARGE SCALE GENOMIC DNA]</scope>
    <source>
        <strain evidence="4 5">STR3</strain>
    </source>
</reference>
<dbReference type="Gene3D" id="3.40.1190.20">
    <property type="match status" value="1"/>
</dbReference>
<organism evidence="4 5">
    <name type="scientific">Nocardioides pinisoli</name>
    <dbReference type="NCBI Taxonomy" id="2950279"/>
    <lineage>
        <taxon>Bacteria</taxon>
        <taxon>Bacillati</taxon>
        <taxon>Actinomycetota</taxon>
        <taxon>Actinomycetes</taxon>
        <taxon>Propionibacteriales</taxon>
        <taxon>Nocardioidaceae</taxon>
        <taxon>Nocardioides</taxon>
    </lineage>
</organism>
<evidence type="ECO:0000259" key="3">
    <source>
        <dbReference type="Pfam" id="PF00294"/>
    </source>
</evidence>
<proteinExistence type="predicted"/>
<keyword evidence="2 4" id="KW-0418">Kinase</keyword>
<evidence type="ECO:0000256" key="2">
    <source>
        <dbReference type="ARBA" id="ARBA00022777"/>
    </source>
</evidence>
<evidence type="ECO:0000313" key="5">
    <source>
        <dbReference type="Proteomes" id="UP001204524"/>
    </source>
</evidence>
<dbReference type="Proteomes" id="UP001204524">
    <property type="component" value="Unassembled WGS sequence"/>
</dbReference>
<dbReference type="CDD" id="cd01941">
    <property type="entry name" value="YeiC_kinase_like"/>
    <property type="match status" value="1"/>
</dbReference>
<dbReference type="PANTHER" id="PTHR10584">
    <property type="entry name" value="SUGAR KINASE"/>
    <property type="match status" value="1"/>
</dbReference>
<dbReference type="SUPFAM" id="SSF53613">
    <property type="entry name" value="Ribokinase-like"/>
    <property type="match status" value="1"/>
</dbReference>
<accession>A0ABT1KYG3</accession>
<evidence type="ECO:0000313" key="4">
    <source>
        <dbReference type="EMBL" id="MCP3422806.1"/>
    </source>
</evidence>
<name>A0ABT1KYG3_9ACTN</name>
<dbReference type="InterPro" id="IPR029056">
    <property type="entry name" value="Ribokinase-like"/>
</dbReference>
<protein>
    <submittedName>
        <fullName evidence="4">Carbohydrate kinase family protein</fullName>
    </submittedName>
</protein>
<keyword evidence="5" id="KW-1185">Reference proteome</keyword>
<dbReference type="InterPro" id="IPR002173">
    <property type="entry name" value="Carboh/pur_kinase_PfkB_CS"/>
</dbReference>
<dbReference type="InterPro" id="IPR011611">
    <property type="entry name" value="PfkB_dom"/>
</dbReference>
<dbReference type="EMBL" id="JANARS010000005">
    <property type="protein sequence ID" value="MCP3422806.1"/>
    <property type="molecule type" value="Genomic_DNA"/>
</dbReference>
<gene>
    <name evidence="4" type="ORF">NCI01_13465</name>
</gene>
<dbReference type="PROSITE" id="PS00583">
    <property type="entry name" value="PFKB_KINASES_1"/>
    <property type="match status" value="1"/>
</dbReference>
<dbReference type="RefSeq" id="WP_254181996.1">
    <property type="nucleotide sequence ID" value="NZ_JANARS010000005.1"/>
</dbReference>
<sequence length="301" mass="30837">MRQWVVVVGGTNMDVVARTSAPLVPASSNPGRTRISPGGVGRNVAACLGLLGAPVRLVSAVGDDAFGEEALRVTAACGADVSAVRRAPGATGTYTAVLDDRGELVAAVSDMAVVDELRLETVHLTDAALVVLDGNLARDQAVRVVGAAAEAGVPLAFEPVSVAKADRLADLVHDLFLVTPNSDELAAITGRGPAEWRASVDDLHGRGVDHVWVRLGADGSWMCSRDGEPVHLATVPAEVVDVTGAGDAMLAAWVAAWLRGASPVEAAREGHRAAAATVASPHTVRPDLAAAIEQLPSEKGS</sequence>
<dbReference type="GO" id="GO:0016301">
    <property type="term" value="F:kinase activity"/>
    <property type="evidence" value="ECO:0007669"/>
    <property type="project" value="UniProtKB-KW"/>
</dbReference>
<evidence type="ECO:0000256" key="1">
    <source>
        <dbReference type="ARBA" id="ARBA00022679"/>
    </source>
</evidence>